<proteinExistence type="predicted"/>
<dbReference type="PANTHER" id="PTHR45669">
    <property type="entry name" value="GLUTAREDOXIN DOMAIN-CONTAINING CYSTEINE-RICH PROTEIN CG12206-RELATED"/>
    <property type="match status" value="1"/>
</dbReference>
<dbReference type="Gene3D" id="3.40.30.10">
    <property type="entry name" value="Glutaredoxin"/>
    <property type="match status" value="1"/>
</dbReference>
<dbReference type="InterPro" id="IPR002109">
    <property type="entry name" value="Glutaredoxin"/>
</dbReference>
<dbReference type="CDD" id="cd03031">
    <property type="entry name" value="GRX_GRX_like"/>
    <property type="match status" value="1"/>
</dbReference>
<sequence length="418" mass="46253">MPPCHKNPKINPSFISPTKKKTNSSFHLLYPLNSPTILHLIDSLTMGCASSKQVLEPGTVDVYRPAAGSFAVFDINAIKEPWLAADQPEDEKPPPEKPLAHLPAPMLEKLDENEDAPRSWDEVSKQLEDLKPTLNSPKPSPPSAAATTLPQSPEQPRKIKRKSFSFHTLEELENNTKARSKPAPGLKKNESFTELTKFGARLKRSDPGTKSDSQSGSVPPPVIEGYKSLKENPFLLRDIEEREKQGLPPLFMKRDPLEDYPEICPPGGSDKVVIYSTSLGGIRRTYEDCNKVRTIMGLHGFLYEERDISLHGEFRTQLKELLGGDSVSVPRMFVKGRYIGGVDEIVGLNETGRLRRILSRVGIEKEVGRQACEGCGGARFVPCLDCGGSCKIAVDGKKEKERCPECNENGLMYCPICS</sequence>
<evidence type="ECO:0000259" key="2">
    <source>
        <dbReference type="Pfam" id="PF00462"/>
    </source>
</evidence>
<evidence type="ECO:0000313" key="3">
    <source>
        <dbReference type="EMBL" id="KAK9053045.1"/>
    </source>
</evidence>
<dbReference type="Proteomes" id="UP001408789">
    <property type="component" value="Unassembled WGS sequence"/>
</dbReference>
<accession>A0AAP0CFH4</accession>
<dbReference type="PROSITE" id="PS51354">
    <property type="entry name" value="GLUTAREDOXIN_2"/>
    <property type="match status" value="1"/>
</dbReference>
<organism evidence="3 4">
    <name type="scientific">Deinandra increscens subsp. villosa</name>
    <dbReference type="NCBI Taxonomy" id="3103831"/>
    <lineage>
        <taxon>Eukaryota</taxon>
        <taxon>Viridiplantae</taxon>
        <taxon>Streptophyta</taxon>
        <taxon>Embryophyta</taxon>
        <taxon>Tracheophyta</taxon>
        <taxon>Spermatophyta</taxon>
        <taxon>Magnoliopsida</taxon>
        <taxon>eudicotyledons</taxon>
        <taxon>Gunneridae</taxon>
        <taxon>Pentapetalae</taxon>
        <taxon>asterids</taxon>
        <taxon>campanulids</taxon>
        <taxon>Asterales</taxon>
        <taxon>Asteraceae</taxon>
        <taxon>Asteroideae</taxon>
        <taxon>Heliantheae alliance</taxon>
        <taxon>Madieae</taxon>
        <taxon>Madiinae</taxon>
        <taxon>Deinandra</taxon>
    </lineage>
</organism>
<evidence type="ECO:0000256" key="1">
    <source>
        <dbReference type="SAM" id="MobiDB-lite"/>
    </source>
</evidence>
<dbReference type="AlphaFoldDB" id="A0AAP0CFH4"/>
<feature type="region of interest" description="Disordered" evidence="1">
    <location>
        <begin position="131"/>
        <end position="224"/>
    </location>
</feature>
<gene>
    <name evidence="3" type="ORF">SSX86_029675</name>
</gene>
<dbReference type="Pfam" id="PF23733">
    <property type="entry name" value="GRXCR1-2_C"/>
    <property type="match status" value="1"/>
</dbReference>
<name>A0AAP0CFH4_9ASTR</name>
<evidence type="ECO:0000313" key="4">
    <source>
        <dbReference type="Proteomes" id="UP001408789"/>
    </source>
</evidence>
<protein>
    <recommendedName>
        <fullName evidence="2">Glutaredoxin domain-containing protein</fullName>
    </recommendedName>
</protein>
<dbReference type="EMBL" id="JBCNJP010000027">
    <property type="protein sequence ID" value="KAK9053045.1"/>
    <property type="molecule type" value="Genomic_DNA"/>
</dbReference>
<reference evidence="3 4" key="1">
    <citation type="submission" date="2024-04" db="EMBL/GenBank/DDBJ databases">
        <title>The reference genome of an endangered Asteraceae, Deinandra increscens subsp. villosa, native to the Central Coast of California.</title>
        <authorList>
            <person name="Guilliams M."/>
            <person name="Hasenstab-Lehman K."/>
            <person name="Meyer R."/>
            <person name="Mcevoy S."/>
        </authorList>
    </citation>
    <scope>NUCLEOTIDE SEQUENCE [LARGE SCALE GENOMIC DNA]</scope>
    <source>
        <tissue evidence="3">Leaf</tissue>
    </source>
</reference>
<feature type="domain" description="Glutaredoxin" evidence="2">
    <location>
        <begin position="272"/>
        <end position="339"/>
    </location>
</feature>
<dbReference type="Pfam" id="PF00462">
    <property type="entry name" value="Glutaredoxin"/>
    <property type="match status" value="1"/>
</dbReference>
<dbReference type="PANTHER" id="PTHR45669:SF7">
    <property type="entry name" value="F1N19.7"/>
    <property type="match status" value="1"/>
</dbReference>
<dbReference type="InterPro" id="IPR036249">
    <property type="entry name" value="Thioredoxin-like_sf"/>
</dbReference>
<feature type="compositionally biased region" description="Low complexity" evidence="1">
    <location>
        <begin position="143"/>
        <end position="152"/>
    </location>
</feature>
<dbReference type="SUPFAM" id="SSF52833">
    <property type="entry name" value="Thioredoxin-like"/>
    <property type="match status" value="1"/>
</dbReference>
<keyword evidence="4" id="KW-1185">Reference proteome</keyword>
<comment type="caution">
    <text evidence="3">The sequence shown here is derived from an EMBL/GenBank/DDBJ whole genome shotgun (WGS) entry which is preliminary data.</text>
</comment>